<dbReference type="EMBL" id="JAFNEN010000150">
    <property type="protein sequence ID" value="KAG8191903.1"/>
    <property type="molecule type" value="Genomic_DNA"/>
</dbReference>
<reference evidence="1 2" key="1">
    <citation type="journal article" date="2022" name="Nat. Ecol. Evol.">
        <title>A masculinizing supergene underlies an exaggerated male reproductive morph in a spider.</title>
        <authorList>
            <person name="Hendrickx F."/>
            <person name="De Corte Z."/>
            <person name="Sonet G."/>
            <person name="Van Belleghem S.M."/>
            <person name="Kostlbacher S."/>
            <person name="Vangestel C."/>
        </authorList>
    </citation>
    <scope>NUCLEOTIDE SEQUENCE [LARGE SCALE GENOMIC DNA]</scope>
    <source>
        <strain evidence="1">W744_W776</strain>
    </source>
</reference>
<name>A0AAV6V754_9ARAC</name>
<organism evidence="1 2">
    <name type="scientific">Oedothorax gibbosus</name>
    <dbReference type="NCBI Taxonomy" id="931172"/>
    <lineage>
        <taxon>Eukaryota</taxon>
        <taxon>Metazoa</taxon>
        <taxon>Ecdysozoa</taxon>
        <taxon>Arthropoda</taxon>
        <taxon>Chelicerata</taxon>
        <taxon>Arachnida</taxon>
        <taxon>Araneae</taxon>
        <taxon>Araneomorphae</taxon>
        <taxon>Entelegynae</taxon>
        <taxon>Araneoidea</taxon>
        <taxon>Linyphiidae</taxon>
        <taxon>Erigoninae</taxon>
        <taxon>Oedothorax</taxon>
    </lineage>
</organism>
<dbReference type="Proteomes" id="UP000827092">
    <property type="component" value="Unassembled WGS sequence"/>
</dbReference>
<dbReference type="AlphaFoldDB" id="A0AAV6V754"/>
<accession>A0AAV6V754</accession>
<gene>
    <name evidence="1" type="ORF">JTE90_019837</name>
</gene>
<evidence type="ECO:0000313" key="2">
    <source>
        <dbReference type="Proteomes" id="UP000827092"/>
    </source>
</evidence>
<evidence type="ECO:0000313" key="1">
    <source>
        <dbReference type="EMBL" id="KAG8191903.1"/>
    </source>
</evidence>
<sequence>MGFVGEPRPATKTSESHLPIEEVTEIPPTIATMAASLKRDETYLVQMAWQKELVPATVSCLDGWPPIAAAGF</sequence>
<keyword evidence="2" id="KW-1185">Reference proteome</keyword>
<protein>
    <submittedName>
        <fullName evidence="1">Uncharacterized protein</fullName>
    </submittedName>
</protein>
<proteinExistence type="predicted"/>
<comment type="caution">
    <text evidence="1">The sequence shown here is derived from an EMBL/GenBank/DDBJ whole genome shotgun (WGS) entry which is preliminary data.</text>
</comment>